<name>A0ABW3WNK2_9FLAO</name>
<dbReference type="Proteomes" id="UP001597241">
    <property type="component" value="Unassembled WGS sequence"/>
</dbReference>
<dbReference type="InterPro" id="IPR012467">
    <property type="entry name" value="DUF1684"/>
</dbReference>
<sequence length="205" mass="23386">MKNLLFLISLALLITNCSKPKHTYEESIKQFQYELNTQYADAEESPLTKEDLPTFKSLDFFEIDKSYQIEAELELTPESPIFEMQTTTDRLPLYKKYGIAHFTINGQTCSLSLYESQNFQNALDHENLLFVPYNDLSNGKTSYSGGRFIDIEIPSAGSKTIIIDFNKSYNPYCAYNHKYSCPIPPSENNLPVAIPVGVKSYGKHH</sequence>
<evidence type="ECO:0000313" key="2">
    <source>
        <dbReference type="Proteomes" id="UP001597241"/>
    </source>
</evidence>
<keyword evidence="2" id="KW-1185">Reference proteome</keyword>
<accession>A0ABW3WNK2</accession>
<comment type="caution">
    <text evidence="1">The sequence shown here is derived from an EMBL/GenBank/DDBJ whole genome shotgun (WGS) entry which is preliminary data.</text>
</comment>
<protein>
    <submittedName>
        <fullName evidence="1">DUF1684 domain-containing protein</fullName>
    </submittedName>
</protein>
<proteinExistence type="predicted"/>
<dbReference type="Pfam" id="PF07920">
    <property type="entry name" value="DUF1684"/>
    <property type="match status" value="1"/>
</dbReference>
<dbReference type="PANTHER" id="PTHR41913">
    <property type="entry name" value="DUF1684 DOMAIN-CONTAINING PROTEIN"/>
    <property type="match status" value="1"/>
</dbReference>
<dbReference type="RefSeq" id="WP_386808691.1">
    <property type="nucleotide sequence ID" value="NZ_JBHTMV010000003.1"/>
</dbReference>
<reference evidence="2" key="1">
    <citation type="journal article" date="2019" name="Int. J. Syst. Evol. Microbiol.">
        <title>The Global Catalogue of Microorganisms (GCM) 10K type strain sequencing project: providing services to taxonomists for standard genome sequencing and annotation.</title>
        <authorList>
            <consortium name="The Broad Institute Genomics Platform"/>
            <consortium name="The Broad Institute Genome Sequencing Center for Infectious Disease"/>
            <person name="Wu L."/>
            <person name="Ma J."/>
        </authorList>
    </citation>
    <scope>NUCLEOTIDE SEQUENCE [LARGE SCALE GENOMIC DNA]</scope>
    <source>
        <strain evidence="2">CCUG 62221</strain>
    </source>
</reference>
<organism evidence="1 2">
    <name type="scientific">Lutibacter holmesii</name>
    <dbReference type="NCBI Taxonomy" id="1137985"/>
    <lineage>
        <taxon>Bacteria</taxon>
        <taxon>Pseudomonadati</taxon>
        <taxon>Bacteroidota</taxon>
        <taxon>Flavobacteriia</taxon>
        <taxon>Flavobacteriales</taxon>
        <taxon>Flavobacteriaceae</taxon>
        <taxon>Lutibacter</taxon>
    </lineage>
</organism>
<dbReference type="EMBL" id="JBHTMV010000003">
    <property type="protein sequence ID" value="MFD1293492.1"/>
    <property type="molecule type" value="Genomic_DNA"/>
</dbReference>
<gene>
    <name evidence="1" type="ORF">ACFQ5N_06555</name>
</gene>
<dbReference type="PANTHER" id="PTHR41913:SF1">
    <property type="entry name" value="DUF1684 DOMAIN-CONTAINING PROTEIN"/>
    <property type="match status" value="1"/>
</dbReference>
<evidence type="ECO:0000313" key="1">
    <source>
        <dbReference type="EMBL" id="MFD1293492.1"/>
    </source>
</evidence>